<dbReference type="PANTHER" id="PTHR43434:SF20">
    <property type="entry name" value="5'-NUCLEOTIDASE"/>
    <property type="match status" value="1"/>
</dbReference>
<dbReference type="InterPro" id="IPR007325">
    <property type="entry name" value="KFase/CYL"/>
</dbReference>
<proteinExistence type="predicted"/>
<organism evidence="1 2">
    <name type="scientific">Candidatus Blautia pullicola</name>
    <dbReference type="NCBI Taxonomy" id="2838498"/>
    <lineage>
        <taxon>Bacteria</taxon>
        <taxon>Bacillati</taxon>
        <taxon>Bacillota</taxon>
        <taxon>Clostridia</taxon>
        <taxon>Lachnospirales</taxon>
        <taxon>Lachnospiraceae</taxon>
        <taxon>Blautia</taxon>
    </lineage>
</organism>
<dbReference type="InterPro" id="IPR023198">
    <property type="entry name" value="PGP-like_dom2"/>
</dbReference>
<dbReference type="SFLD" id="SFLDS00003">
    <property type="entry name" value="Haloacid_Dehalogenase"/>
    <property type="match status" value="1"/>
</dbReference>
<keyword evidence="1" id="KW-0378">Hydrolase</keyword>
<evidence type="ECO:0000313" key="2">
    <source>
        <dbReference type="Proteomes" id="UP000824056"/>
    </source>
</evidence>
<reference evidence="1" key="1">
    <citation type="journal article" date="2021" name="PeerJ">
        <title>Extensive microbial diversity within the chicken gut microbiome revealed by metagenomics and culture.</title>
        <authorList>
            <person name="Gilroy R."/>
            <person name="Ravi A."/>
            <person name="Getino M."/>
            <person name="Pursley I."/>
            <person name="Horton D.L."/>
            <person name="Alikhan N.F."/>
            <person name="Baker D."/>
            <person name="Gharbi K."/>
            <person name="Hall N."/>
            <person name="Watson M."/>
            <person name="Adriaenssens E.M."/>
            <person name="Foster-Nyarko E."/>
            <person name="Jarju S."/>
            <person name="Secka A."/>
            <person name="Antonio M."/>
            <person name="Oren A."/>
            <person name="Chaudhuri R.R."/>
            <person name="La Ragione R."/>
            <person name="Hildebrand F."/>
            <person name="Pallen M.J."/>
        </authorList>
    </citation>
    <scope>NUCLEOTIDE SEQUENCE</scope>
    <source>
        <strain evidence="1">1068</strain>
    </source>
</reference>
<dbReference type="Pfam" id="PF04199">
    <property type="entry name" value="Cyclase"/>
    <property type="match status" value="1"/>
</dbReference>
<dbReference type="SFLD" id="SFLDG01129">
    <property type="entry name" value="C1.5:_HAD__Beta-PGM__Phosphata"/>
    <property type="match status" value="1"/>
</dbReference>
<dbReference type="PANTHER" id="PTHR43434">
    <property type="entry name" value="PHOSPHOGLYCOLATE PHOSPHATASE"/>
    <property type="match status" value="1"/>
</dbReference>
<dbReference type="Proteomes" id="UP000824056">
    <property type="component" value="Unassembled WGS sequence"/>
</dbReference>
<dbReference type="GO" id="GO:0004061">
    <property type="term" value="F:arylformamidase activity"/>
    <property type="evidence" value="ECO:0007669"/>
    <property type="project" value="InterPro"/>
</dbReference>
<dbReference type="SUPFAM" id="SSF102198">
    <property type="entry name" value="Putative cyclase"/>
    <property type="match status" value="1"/>
</dbReference>
<dbReference type="Gene3D" id="3.50.30.50">
    <property type="entry name" value="Putative cyclase"/>
    <property type="match status" value="1"/>
</dbReference>
<dbReference type="Pfam" id="PF13419">
    <property type="entry name" value="HAD_2"/>
    <property type="match status" value="1"/>
</dbReference>
<evidence type="ECO:0000313" key="1">
    <source>
        <dbReference type="EMBL" id="HIZ66687.1"/>
    </source>
</evidence>
<dbReference type="InterPro" id="IPR036412">
    <property type="entry name" value="HAD-like_sf"/>
</dbReference>
<dbReference type="InterPro" id="IPR050155">
    <property type="entry name" value="HAD-like_hydrolase_sf"/>
</dbReference>
<reference evidence="1" key="2">
    <citation type="submission" date="2021-04" db="EMBL/GenBank/DDBJ databases">
        <authorList>
            <person name="Gilroy R."/>
        </authorList>
    </citation>
    <scope>NUCLEOTIDE SEQUENCE</scope>
    <source>
        <strain evidence="1">1068</strain>
    </source>
</reference>
<accession>A0A9D2FU26</accession>
<dbReference type="NCBIfam" id="TIGR01549">
    <property type="entry name" value="HAD-SF-IA-v1"/>
    <property type="match status" value="1"/>
</dbReference>
<protein>
    <submittedName>
        <fullName evidence="1">HAD-IA family hydrolase</fullName>
    </submittedName>
</protein>
<dbReference type="InterPro" id="IPR041492">
    <property type="entry name" value="HAD_2"/>
</dbReference>
<dbReference type="GO" id="GO:0005829">
    <property type="term" value="C:cytosol"/>
    <property type="evidence" value="ECO:0007669"/>
    <property type="project" value="TreeGrafter"/>
</dbReference>
<dbReference type="EMBL" id="DXBG01000292">
    <property type="protein sequence ID" value="HIZ66687.1"/>
    <property type="molecule type" value="Genomic_DNA"/>
</dbReference>
<dbReference type="InterPro" id="IPR037175">
    <property type="entry name" value="KFase_sf"/>
</dbReference>
<dbReference type="AlphaFoldDB" id="A0A9D2FU26"/>
<dbReference type="InterPro" id="IPR023214">
    <property type="entry name" value="HAD_sf"/>
</dbReference>
<dbReference type="Gene3D" id="3.40.50.1000">
    <property type="entry name" value="HAD superfamily/HAD-like"/>
    <property type="match status" value="1"/>
</dbReference>
<comment type="caution">
    <text evidence="1">The sequence shown here is derived from an EMBL/GenBank/DDBJ whole genome shotgun (WGS) entry which is preliminary data.</text>
</comment>
<dbReference type="SUPFAM" id="SSF56784">
    <property type="entry name" value="HAD-like"/>
    <property type="match status" value="1"/>
</dbReference>
<dbReference type="GO" id="GO:0019441">
    <property type="term" value="P:L-tryptophan catabolic process to kynurenine"/>
    <property type="evidence" value="ECO:0007669"/>
    <property type="project" value="InterPro"/>
</dbReference>
<dbReference type="Gene3D" id="1.10.150.240">
    <property type="entry name" value="Putative phosphatase, domain 2"/>
    <property type="match status" value="1"/>
</dbReference>
<name>A0A9D2FU26_9FIRM</name>
<dbReference type="InterPro" id="IPR006439">
    <property type="entry name" value="HAD-SF_hydro_IA"/>
</dbReference>
<gene>
    <name evidence="1" type="ORF">H9809_12460</name>
</gene>
<sequence length="430" mass="47349">MRYEAILFDLDGTLTASGEGITKSVQYALRKMGREEQGQDLKKLEVFVGPPLLEQFMKFCGISQEEAKKAVSYYRERYNVTGIYENQPYEGIRELLEALQKKGYRLAVASSKPDKMVHVVTDYFQLTPFFEVILGSDIERPKMTKAEVIEQVLETMKLTEKRDRVLMVGDRFHDVEGAAKTGLSCLGVTYGYGSPRELLEAGAMGIIDYPGELEAMLDSMEEQREMKAPGNAPFPGKRPLQLLDIGKELFSTPVYPGDPAPEKQPFFQIENGDDCNLTVLTMGSHNGTHLDAPKHFCQGRGGVESIPLEKCMGICKVVSLTGEITASVMEKLLQDGTKKLLIQGEILLTPEAAQVMAACSIDLVGVESQTVGEGEGQKEVHKILLGKDVVILEGLVLKQVLPGTYFLAAQPLKMEGLDGSPVRPVLIPLD</sequence>
<dbReference type="GO" id="GO:0004713">
    <property type="term" value="F:protein tyrosine kinase activity"/>
    <property type="evidence" value="ECO:0007669"/>
    <property type="project" value="TreeGrafter"/>
</dbReference>